<accession>A0A142ERI8</accession>
<dbReference type="OrthoDB" id="9803420at2"/>
<keyword evidence="9 14" id="KW-0540">Nuclease</keyword>
<dbReference type="GO" id="GO:0004523">
    <property type="term" value="F:RNA-DNA hybrid ribonuclease activity"/>
    <property type="evidence" value="ECO:0007669"/>
    <property type="project" value="UniProtKB-UniRule"/>
</dbReference>
<dbReference type="PATRIC" id="fig|1727163.4.peg.3131"/>
<evidence type="ECO:0000313" key="19">
    <source>
        <dbReference type="Proteomes" id="UP000073816"/>
    </source>
</evidence>
<feature type="binding site" evidence="14 15">
    <location>
        <position position="17"/>
    </location>
    <ligand>
        <name>a divalent metal cation</name>
        <dbReference type="ChEBI" id="CHEBI:60240"/>
    </ligand>
</feature>
<comment type="cofactor">
    <cofactor evidence="2">
        <name>Mg(2+)</name>
        <dbReference type="ChEBI" id="CHEBI:18420"/>
    </cofactor>
</comment>
<evidence type="ECO:0000256" key="7">
    <source>
        <dbReference type="ARBA" id="ARBA00019179"/>
    </source>
</evidence>
<evidence type="ECO:0000256" key="4">
    <source>
        <dbReference type="ARBA" id="ARBA00004496"/>
    </source>
</evidence>
<gene>
    <name evidence="14" type="primary">rnhB</name>
    <name evidence="18" type="ORF">AO498_14915</name>
</gene>
<dbReference type="PROSITE" id="PS51975">
    <property type="entry name" value="RNASE_H_2"/>
    <property type="match status" value="1"/>
</dbReference>
<evidence type="ECO:0000256" key="3">
    <source>
        <dbReference type="ARBA" id="ARBA00004065"/>
    </source>
</evidence>
<evidence type="ECO:0000256" key="13">
    <source>
        <dbReference type="ARBA" id="ARBA00023211"/>
    </source>
</evidence>
<evidence type="ECO:0000256" key="2">
    <source>
        <dbReference type="ARBA" id="ARBA00001946"/>
    </source>
</evidence>
<dbReference type="GO" id="GO:0032299">
    <property type="term" value="C:ribonuclease H2 complex"/>
    <property type="evidence" value="ECO:0007669"/>
    <property type="project" value="TreeGrafter"/>
</dbReference>
<dbReference type="SUPFAM" id="SSF53098">
    <property type="entry name" value="Ribonuclease H-like"/>
    <property type="match status" value="1"/>
</dbReference>
<dbReference type="InterPro" id="IPR022898">
    <property type="entry name" value="RNase_HII"/>
</dbReference>
<evidence type="ECO:0000256" key="5">
    <source>
        <dbReference type="ARBA" id="ARBA00007383"/>
    </source>
</evidence>
<evidence type="ECO:0000256" key="9">
    <source>
        <dbReference type="ARBA" id="ARBA00022722"/>
    </source>
</evidence>
<dbReference type="GO" id="GO:0043137">
    <property type="term" value="P:DNA replication, removal of RNA primer"/>
    <property type="evidence" value="ECO:0007669"/>
    <property type="project" value="TreeGrafter"/>
</dbReference>
<evidence type="ECO:0000256" key="1">
    <source>
        <dbReference type="ARBA" id="ARBA00000077"/>
    </source>
</evidence>
<feature type="domain" description="RNase H type-2" evidence="17">
    <location>
        <begin position="11"/>
        <end position="200"/>
    </location>
</feature>
<dbReference type="PANTHER" id="PTHR10954:SF18">
    <property type="entry name" value="RIBONUCLEASE HII"/>
    <property type="match status" value="1"/>
</dbReference>
<dbReference type="AlphaFoldDB" id="A0A142ERI8"/>
<comment type="cofactor">
    <cofactor evidence="14 15">
        <name>Mn(2+)</name>
        <dbReference type="ChEBI" id="CHEBI:29035"/>
    </cofactor>
    <cofactor evidence="14 15">
        <name>Mg(2+)</name>
        <dbReference type="ChEBI" id="CHEBI:18420"/>
    </cofactor>
    <text evidence="14 15">Manganese or magnesium. Binds 1 divalent metal ion per monomer in the absence of substrate. May bind a second metal ion after substrate binding.</text>
</comment>
<evidence type="ECO:0000313" key="18">
    <source>
        <dbReference type="EMBL" id="AMQ57743.1"/>
    </source>
</evidence>
<evidence type="ECO:0000256" key="8">
    <source>
        <dbReference type="ARBA" id="ARBA00022490"/>
    </source>
</evidence>
<dbReference type="GO" id="GO:0003723">
    <property type="term" value="F:RNA binding"/>
    <property type="evidence" value="ECO:0007669"/>
    <property type="project" value="UniProtKB-UniRule"/>
</dbReference>
<comment type="function">
    <text evidence="3 14 16">Endonuclease that specifically degrades the RNA of RNA-DNA hybrids.</text>
</comment>
<dbReference type="Proteomes" id="UP000073816">
    <property type="component" value="Chromosome"/>
</dbReference>
<comment type="subcellular location">
    <subcellularLocation>
        <location evidence="4 14">Cytoplasm</location>
    </subcellularLocation>
</comment>
<evidence type="ECO:0000256" key="10">
    <source>
        <dbReference type="ARBA" id="ARBA00022723"/>
    </source>
</evidence>
<feature type="binding site" evidence="14 15">
    <location>
        <position position="109"/>
    </location>
    <ligand>
        <name>a divalent metal cation</name>
        <dbReference type="ChEBI" id="CHEBI:60240"/>
    </ligand>
</feature>
<dbReference type="CDD" id="cd07182">
    <property type="entry name" value="RNase_HII_bacteria_HII_like"/>
    <property type="match status" value="1"/>
</dbReference>
<proteinExistence type="inferred from homology"/>
<reference evidence="19" key="1">
    <citation type="submission" date="2015-09" db="EMBL/GenBank/DDBJ databases">
        <title>Complete sequence of Algoriphagus sp. M8-2.</title>
        <authorList>
            <person name="Shintani M."/>
        </authorList>
    </citation>
    <scope>NUCLEOTIDE SEQUENCE [LARGE SCALE GENOMIC DNA]</scope>
    <source>
        <strain evidence="19">M8-2</strain>
    </source>
</reference>
<dbReference type="PANTHER" id="PTHR10954">
    <property type="entry name" value="RIBONUCLEASE H2 SUBUNIT A"/>
    <property type="match status" value="1"/>
</dbReference>
<keyword evidence="13 14" id="KW-0464">Manganese</keyword>
<keyword evidence="11 14" id="KW-0255">Endonuclease</keyword>
<protein>
    <recommendedName>
        <fullName evidence="7 14">Ribonuclease HII</fullName>
        <shortName evidence="14">RNase HII</shortName>
        <ecNumber evidence="6 14">3.1.26.4</ecNumber>
    </recommendedName>
</protein>
<dbReference type="KEGG" id="alm:AO498_14915"/>
<dbReference type="InterPro" id="IPR024567">
    <property type="entry name" value="RNase_HII/HIII_dom"/>
</dbReference>
<dbReference type="InterPro" id="IPR001352">
    <property type="entry name" value="RNase_HII/HIII"/>
</dbReference>
<name>A0A142ERI8_9BACT</name>
<sequence length="200" mass="22358">MPLLPYLQADRIEAGCDEVGRGCLAGPVVAASVILPVDYHNPWINDSKQLSKSNREELIDEIKEKAISWAIAEASVEEIDKINILNASFLAMKRAVLKLDQVPDHLLIDGNRWKSDLTIPHTCVIKGDGKFASIAAASILAKVYRDQFMEKLALDFPHFGWETNAGYPTKIHREGISKHGATEWHRKSFQLLPNQLDLGF</sequence>
<keyword evidence="8 14" id="KW-0963">Cytoplasm</keyword>
<keyword evidence="12 14" id="KW-0378">Hydrolase</keyword>
<dbReference type="InterPro" id="IPR012337">
    <property type="entry name" value="RNaseH-like_sf"/>
</dbReference>
<comment type="similarity">
    <text evidence="5 14 16">Belongs to the RNase HII family.</text>
</comment>
<keyword evidence="19" id="KW-1185">Reference proteome</keyword>
<evidence type="ECO:0000256" key="16">
    <source>
        <dbReference type="RuleBase" id="RU003515"/>
    </source>
</evidence>
<dbReference type="GO" id="GO:0006298">
    <property type="term" value="P:mismatch repair"/>
    <property type="evidence" value="ECO:0007669"/>
    <property type="project" value="TreeGrafter"/>
</dbReference>
<dbReference type="NCBIfam" id="NF000595">
    <property type="entry name" value="PRK00015.1-3"/>
    <property type="match status" value="1"/>
</dbReference>
<evidence type="ECO:0000256" key="12">
    <source>
        <dbReference type="ARBA" id="ARBA00022801"/>
    </source>
</evidence>
<evidence type="ECO:0000256" key="15">
    <source>
        <dbReference type="PROSITE-ProRule" id="PRU01319"/>
    </source>
</evidence>
<evidence type="ECO:0000259" key="17">
    <source>
        <dbReference type="PROSITE" id="PS51975"/>
    </source>
</evidence>
<dbReference type="STRING" id="1727163.AO498_14915"/>
<comment type="catalytic activity">
    <reaction evidence="1 14 15 16">
        <text>Endonucleolytic cleavage to 5'-phosphomonoester.</text>
        <dbReference type="EC" id="3.1.26.4"/>
    </reaction>
</comment>
<keyword evidence="10 14" id="KW-0479">Metal-binding</keyword>
<dbReference type="InterPro" id="IPR036397">
    <property type="entry name" value="RNaseH_sf"/>
</dbReference>
<dbReference type="GO" id="GO:0030145">
    <property type="term" value="F:manganese ion binding"/>
    <property type="evidence" value="ECO:0007669"/>
    <property type="project" value="UniProtKB-UniRule"/>
</dbReference>
<feature type="binding site" evidence="14 15">
    <location>
        <position position="18"/>
    </location>
    <ligand>
        <name>a divalent metal cation</name>
        <dbReference type="ChEBI" id="CHEBI:60240"/>
    </ligand>
</feature>
<evidence type="ECO:0000256" key="14">
    <source>
        <dbReference type="HAMAP-Rule" id="MF_00052"/>
    </source>
</evidence>
<dbReference type="GO" id="GO:0005737">
    <property type="term" value="C:cytoplasm"/>
    <property type="evidence" value="ECO:0007669"/>
    <property type="project" value="UniProtKB-SubCell"/>
</dbReference>
<dbReference type="HAMAP" id="MF_00052_B">
    <property type="entry name" value="RNase_HII_B"/>
    <property type="match status" value="1"/>
</dbReference>
<reference evidence="18 19" key="2">
    <citation type="journal article" date="2016" name="Genome Announc.">
        <title>Complete Genome Sequence of Algoriphagus sp. Strain M8-2, Isolated from a Brackish Lake.</title>
        <authorList>
            <person name="Muraguchi Y."/>
            <person name="Kushimoto K."/>
            <person name="Ohtsubo Y."/>
            <person name="Suzuki T."/>
            <person name="Dohra H."/>
            <person name="Kimbara K."/>
            <person name="Shintani M."/>
        </authorList>
    </citation>
    <scope>NUCLEOTIDE SEQUENCE [LARGE SCALE GENOMIC DNA]</scope>
    <source>
        <strain evidence="18 19">M8-2</strain>
    </source>
</reference>
<evidence type="ECO:0000256" key="6">
    <source>
        <dbReference type="ARBA" id="ARBA00012180"/>
    </source>
</evidence>
<dbReference type="Gene3D" id="3.30.420.10">
    <property type="entry name" value="Ribonuclease H-like superfamily/Ribonuclease H"/>
    <property type="match status" value="1"/>
</dbReference>
<dbReference type="EC" id="3.1.26.4" evidence="6 14"/>
<organism evidence="18 19">
    <name type="scientific">Algoriphagus sanaruensis</name>
    <dbReference type="NCBI Taxonomy" id="1727163"/>
    <lineage>
        <taxon>Bacteria</taxon>
        <taxon>Pseudomonadati</taxon>
        <taxon>Bacteroidota</taxon>
        <taxon>Cytophagia</taxon>
        <taxon>Cytophagales</taxon>
        <taxon>Cyclobacteriaceae</taxon>
        <taxon>Algoriphagus</taxon>
    </lineage>
</organism>
<evidence type="ECO:0000256" key="11">
    <source>
        <dbReference type="ARBA" id="ARBA00022759"/>
    </source>
</evidence>
<dbReference type="EMBL" id="CP012836">
    <property type="protein sequence ID" value="AMQ57743.1"/>
    <property type="molecule type" value="Genomic_DNA"/>
</dbReference>
<dbReference type="RefSeq" id="WP_067549431.1">
    <property type="nucleotide sequence ID" value="NZ_CP012836.1"/>
</dbReference>
<dbReference type="Pfam" id="PF01351">
    <property type="entry name" value="RNase_HII"/>
    <property type="match status" value="1"/>
</dbReference>